<evidence type="ECO:0000313" key="1">
    <source>
        <dbReference type="EMBL" id="GAA5050611.1"/>
    </source>
</evidence>
<gene>
    <name evidence="1" type="ORF">GCM10025751_24930</name>
</gene>
<protein>
    <submittedName>
        <fullName evidence="1">Uncharacterized protein</fullName>
    </submittedName>
</protein>
<dbReference type="GeneID" id="68616083"/>
<dbReference type="RefSeq" id="WP_227777777.1">
    <property type="nucleotide sequence ID" value="NZ_BAABKX010000008.1"/>
</dbReference>
<accession>A0AAV3UHS2</accession>
<evidence type="ECO:0000313" key="2">
    <source>
        <dbReference type="Proteomes" id="UP001501729"/>
    </source>
</evidence>
<dbReference type="AlphaFoldDB" id="A0AAV3UHS2"/>
<dbReference type="Proteomes" id="UP001501729">
    <property type="component" value="Unassembled WGS sequence"/>
</dbReference>
<keyword evidence="2" id="KW-1185">Reference proteome</keyword>
<comment type="caution">
    <text evidence="1">The sequence shown here is derived from an EMBL/GenBank/DDBJ whole genome shotgun (WGS) entry which is preliminary data.</text>
</comment>
<reference evidence="1 2" key="1">
    <citation type="journal article" date="2019" name="Int. J. Syst. Evol. Microbiol.">
        <title>The Global Catalogue of Microorganisms (GCM) 10K type strain sequencing project: providing services to taxonomists for standard genome sequencing and annotation.</title>
        <authorList>
            <consortium name="The Broad Institute Genomics Platform"/>
            <consortium name="The Broad Institute Genome Sequencing Center for Infectious Disease"/>
            <person name="Wu L."/>
            <person name="Ma J."/>
        </authorList>
    </citation>
    <scope>NUCLEOTIDE SEQUENCE [LARGE SCALE GENOMIC DNA]</scope>
    <source>
        <strain evidence="1 2">JCM 17504</strain>
    </source>
</reference>
<dbReference type="EMBL" id="BAABKX010000008">
    <property type="protein sequence ID" value="GAA5050611.1"/>
    <property type="molecule type" value="Genomic_DNA"/>
</dbReference>
<name>A0AAV3UHS2_9EURY</name>
<sequence length="78" mass="9009">MTGTSLQTTQMVLRELTSKKEVCITAGFTPRKAKRFWLGDHSVFEKTQVTAHGKVNEFELRSTEKAWIRTDTPVRIRQ</sequence>
<organism evidence="1 2">
    <name type="scientific">Haladaptatus pallidirubidus</name>
    <dbReference type="NCBI Taxonomy" id="1008152"/>
    <lineage>
        <taxon>Archaea</taxon>
        <taxon>Methanobacteriati</taxon>
        <taxon>Methanobacteriota</taxon>
        <taxon>Stenosarchaea group</taxon>
        <taxon>Halobacteria</taxon>
        <taxon>Halobacteriales</taxon>
        <taxon>Haladaptataceae</taxon>
        <taxon>Haladaptatus</taxon>
    </lineage>
</organism>
<proteinExistence type="predicted"/>